<keyword evidence="1" id="KW-0175">Coiled coil</keyword>
<accession>A0ABX6PHQ7</accession>
<protein>
    <submittedName>
        <fullName evidence="3">Uncharacterized protein</fullName>
    </submittedName>
</protein>
<name>A0ABX6PHQ7_9HYPH</name>
<feature type="coiled-coil region" evidence="1">
    <location>
        <begin position="47"/>
        <end position="74"/>
    </location>
</feature>
<evidence type="ECO:0000256" key="2">
    <source>
        <dbReference type="SAM" id="MobiDB-lite"/>
    </source>
</evidence>
<keyword evidence="4" id="KW-1185">Reference proteome</keyword>
<evidence type="ECO:0000313" key="4">
    <source>
        <dbReference type="Proteomes" id="UP000305673"/>
    </source>
</evidence>
<evidence type="ECO:0000313" key="3">
    <source>
        <dbReference type="EMBL" id="QKK18635.1"/>
    </source>
</evidence>
<reference evidence="3 4" key="1">
    <citation type="submission" date="2020-05" db="EMBL/GenBank/DDBJ databases">
        <title>Genome sequences of pea root nodulating Rhizobium spp.</title>
        <authorList>
            <person name="Rahi P."/>
        </authorList>
    </citation>
    <scope>NUCLEOTIDE SEQUENCE [LARGE SCALE GENOMIC DNA]</scope>
    <source>
        <strain evidence="4">JKLM 12A2</strain>
    </source>
</reference>
<dbReference type="Proteomes" id="UP000305673">
    <property type="component" value="Chromosome"/>
</dbReference>
<organism evidence="3 4">
    <name type="scientific">Rhizobium indicum</name>
    <dbReference type="NCBI Taxonomy" id="2583231"/>
    <lineage>
        <taxon>Bacteria</taxon>
        <taxon>Pseudomonadati</taxon>
        <taxon>Pseudomonadota</taxon>
        <taxon>Alphaproteobacteria</taxon>
        <taxon>Hyphomicrobiales</taxon>
        <taxon>Rhizobiaceae</taxon>
        <taxon>Rhizobium/Agrobacterium group</taxon>
        <taxon>Rhizobium</taxon>
    </lineage>
</organism>
<sequence length="133" mass="15481">MSRRIRTFEESARRETAAAKLATYTQMADSTAPRDPRGRGDHFRKHLADAHRTIEILQLRIKDLEQERDKIKQAREYDLSLCVTRTVAEEARQDAFRLARRKAAILAEWPHGVPTMLSEEIDCIPDPKPKWTR</sequence>
<proteinExistence type="predicted"/>
<feature type="compositionally biased region" description="Basic and acidic residues" evidence="2">
    <location>
        <begin position="32"/>
        <end position="43"/>
    </location>
</feature>
<evidence type="ECO:0000256" key="1">
    <source>
        <dbReference type="SAM" id="Coils"/>
    </source>
</evidence>
<dbReference type="EMBL" id="CP054021">
    <property type="protein sequence ID" value="QKK18635.1"/>
    <property type="molecule type" value="Genomic_DNA"/>
</dbReference>
<dbReference type="RefSeq" id="WP_138386987.1">
    <property type="nucleotide sequence ID" value="NZ_CP054021.1"/>
</dbReference>
<gene>
    <name evidence="3" type="ORF">FFM53_020205</name>
</gene>
<feature type="region of interest" description="Disordered" evidence="2">
    <location>
        <begin position="19"/>
        <end position="43"/>
    </location>
</feature>